<evidence type="ECO:0000313" key="9">
    <source>
        <dbReference type="EMBL" id="RMA93080.1"/>
    </source>
</evidence>
<evidence type="ECO:0000259" key="8">
    <source>
        <dbReference type="Pfam" id="PF18709"/>
    </source>
</evidence>
<dbReference type="Pfam" id="PF18709">
    <property type="entry name" value="DLP_helical"/>
    <property type="match status" value="1"/>
</dbReference>
<dbReference type="InterPro" id="IPR049678">
    <property type="entry name" value="LeoA-like"/>
</dbReference>
<dbReference type="GO" id="GO:0005525">
    <property type="term" value="F:GTP binding"/>
    <property type="evidence" value="ECO:0007669"/>
    <property type="project" value="UniProtKB-KW"/>
</dbReference>
<gene>
    <name evidence="9" type="ORF">CLV39_1563</name>
</gene>
<dbReference type="AlphaFoldDB" id="A0A3M0B6P1"/>
<accession>A0A3M0B6P1</accession>
<feature type="domain" description="Dynamin-like helical" evidence="8">
    <location>
        <begin position="195"/>
        <end position="523"/>
    </location>
</feature>
<dbReference type="SUPFAM" id="SSF52540">
    <property type="entry name" value="P-loop containing nucleoside triphosphate hydrolases"/>
    <property type="match status" value="1"/>
</dbReference>
<keyword evidence="10" id="KW-1185">Reference proteome</keyword>
<dbReference type="Pfam" id="PF01926">
    <property type="entry name" value="MMR_HSR1"/>
    <property type="match status" value="1"/>
</dbReference>
<dbReference type="InterPro" id="IPR027094">
    <property type="entry name" value="Mitofusin_fam"/>
</dbReference>
<proteinExistence type="predicted"/>
<reference evidence="9 10" key="1">
    <citation type="submission" date="2018-10" db="EMBL/GenBank/DDBJ databases">
        <title>Genomic Encyclopedia of Archaeal and Bacterial Type Strains, Phase II (KMG-II): from individual species to whole genera.</title>
        <authorList>
            <person name="Goeker M."/>
        </authorList>
    </citation>
    <scope>NUCLEOTIDE SEQUENCE [LARGE SCALE GENOMIC DNA]</scope>
    <source>
        <strain evidence="9 10">VM1</strain>
    </source>
</reference>
<evidence type="ECO:0000256" key="6">
    <source>
        <dbReference type="SAM" id="Coils"/>
    </source>
</evidence>
<dbReference type="GO" id="GO:0016020">
    <property type="term" value="C:membrane"/>
    <property type="evidence" value="ECO:0007669"/>
    <property type="project" value="UniProtKB-SubCell"/>
</dbReference>
<feature type="domain" description="G" evidence="7">
    <location>
        <begin position="51"/>
        <end position="160"/>
    </location>
</feature>
<dbReference type="InterPro" id="IPR027417">
    <property type="entry name" value="P-loop_NTPase"/>
</dbReference>
<evidence type="ECO:0000259" key="7">
    <source>
        <dbReference type="Pfam" id="PF01926"/>
    </source>
</evidence>
<evidence type="ECO:0000256" key="4">
    <source>
        <dbReference type="ARBA" id="ARBA00023134"/>
    </source>
</evidence>
<evidence type="ECO:0000256" key="1">
    <source>
        <dbReference type="ARBA" id="ARBA00004370"/>
    </source>
</evidence>
<dbReference type="GO" id="GO:0003924">
    <property type="term" value="F:GTPase activity"/>
    <property type="evidence" value="ECO:0007669"/>
    <property type="project" value="InterPro"/>
</dbReference>
<feature type="coiled-coil region" evidence="6">
    <location>
        <begin position="265"/>
        <end position="317"/>
    </location>
</feature>
<dbReference type="PANTHER" id="PTHR10465">
    <property type="entry name" value="TRANSMEMBRANE GTPASE FZO1"/>
    <property type="match status" value="1"/>
</dbReference>
<dbReference type="NCBIfam" id="NF041922">
    <property type="entry name" value="DLP_LeoA_gen"/>
    <property type="match status" value="1"/>
</dbReference>
<keyword evidence="2" id="KW-0547">Nucleotide-binding</keyword>
<sequence>MKKFSEFKTQAISKLSNCKKILNEAKDHISVNDYLEKIDRTIEDLKEEKLKVVFFGGFSDGKTTILSALLNRTDLKISPAPTTDKIEEYKFEDFIVIDTPGLFSEQEEHDEKTKHYISEADLIIFTTDAVNPLKESQHPTIKWLLKDLGKLNQTIFVINKLDETGIDIENREDFDKMCSTKKEVVVSTLNNILEEERDDYLTVCLIADPWGMGIKHWLNNREEYERLSNIKQLEEIIDSVIKSRKYDLIQEKVNSVLQDIILNTQDNLSELIEVFQERLADLEIKKKELESELNGINSQLVKASNRIKNRLDSLRRDLISSVASASNIDELKQFIQTEIGNPKEAEALKSQIEQIYNEELEDFHNYLFNVQKILEEIALAYEEIDDLILNVAQKLSSTSPALKGLLTNTSETLIKSTIFKTRKIFSIPIKFKPWGANKLATNISTIARIGGVILDVAVAAGKIYSDIKFNNKKEELKNNINSLFGELIKNTNPEVLKEIFPVVAEYEKEGKIVLKQYEETKENLEKLKKLNNVLTKCKAN</sequence>
<dbReference type="InterPro" id="IPR040576">
    <property type="entry name" value="DLP_helical"/>
</dbReference>
<keyword evidence="5" id="KW-0472">Membrane</keyword>
<evidence type="ECO:0000313" key="10">
    <source>
        <dbReference type="Proteomes" id="UP000280842"/>
    </source>
</evidence>
<keyword evidence="3" id="KW-0378">Hydrolase</keyword>
<keyword evidence="6" id="KW-0175">Coiled coil</keyword>
<dbReference type="Proteomes" id="UP000280842">
    <property type="component" value="Unassembled WGS sequence"/>
</dbReference>
<evidence type="ECO:0000256" key="3">
    <source>
        <dbReference type="ARBA" id="ARBA00022801"/>
    </source>
</evidence>
<evidence type="ECO:0000256" key="5">
    <source>
        <dbReference type="ARBA" id="ARBA00023136"/>
    </source>
</evidence>
<dbReference type="InterPro" id="IPR006073">
    <property type="entry name" value="GTP-bd"/>
</dbReference>
<dbReference type="EMBL" id="REFO01000015">
    <property type="protein sequence ID" value="RMA93080.1"/>
    <property type="molecule type" value="Genomic_DNA"/>
</dbReference>
<dbReference type="PANTHER" id="PTHR10465:SF0">
    <property type="entry name" value="SARCALUMENIN"/>
    <property type="match status" value="1"/>
</dbReference>
<organism evidence="9 10">
    <name type="scientific">Hydrogenothermus marinus</name>
    <dbReference type="NCBI Taxonomy" id="133270"/>
    <lineage>
        <taxon>Bacteria</taxon>
        <taxon>Pseudomonadati</taxon>
        <taxon>Aquificota</taxon>
        <taxon>Aquificia</taxon>
        <taxon>Aquificales</taxon>
        <taxon>Hydrogenothermaceae</taxon>
        <taxon>Hydrogenothermus</taxon>
    </lineage>
</organism>
<protein>
    <submittedName>
        <fullName evidence="9">Small GTP-binding protein</fullName>
    </submittedName>
</protein>
<evidence type="ECO:0000256" key="2">
    <source>
        <dbReference type="ARBA" id="ARBA00022741"/>
    </source>
</evidence>
<keyword evidence="4" id="KW-0342">GTP-binding</keyword>
<comment type="subcellular location">
    <subcellularLocation>
        <location evidence="1">Membrane</location>
    </subcellularLocation>
</comment>
<name>A0A3M0B6P1_9AQUI</name>
<feature type="coiled-coil region" evidence="6">
    <location>
        <begin position="503"/>
        <end position="537"/>
    </location>
</feature>
<comment type="caution">
    <text evidence="9">The sequence shown here is derived from an EMBL/GenBank/DDBJ whole genome shotgun (WGS) entry which is preliminary data.</text>
</comment>
<dbReference type="Gene3D" id="3.40.50.300">
    <property type="entry name" value="P-loop containing nucleotide triphosphate hydrolases"/>
    <property type="match status" value="1"/>
</dbReference>
<dbReference type="RefSeq" id="WP_170145624.1">
    <property type="nucleotide sequence ID" value="NZ_REFO01000015.1"/>
</dbReference>